<dbReference type="RefSeq" id="WP_189514287.1">
    <property type="nucleotide sequence ID" value="NZ_BMXG01000010.1"/>
</dbReference>
<accession>A0A8J3DFV6</accession>
<reference evidence="1" key="1">
    <citation type="journal article" date="2014" name="Int. J. Syst. Evol. Microbiol.">
        <title>Complete genome sequence of Corynebacterium casei LMG S-19264T (=DSM 44701T), isolated from a smear-ripened cheese.</title>
        <authorList>
            <consortium name="US DOE Joint Genome Institute (JGI-PGF)"/>
            <person name="Walter F."/>
            <person name="Albersmeier A."/>
            <person name="Kalinowski J."/>
            <person name="Ruckert C."/>
        </authorList>
    </citation>
    <scope>NUCLEOTIDE SEQUENCE</scope>
    <source>
        <strain evidence="1">KCTC 12870</strain>
    </source>
</reference>
<sequence length="73" mass="8646">MDNETFKGGIDYILEKLEHIKEGQKKRRYQTFEIPDDKISVVTALRDGWHIWAAAYIDEKQENGFITIFQNIE</sequence>
<dbReference type="EMBL" id="BMXG01000010">
    <property type="protein sequence ID" value="GHC01980.1"/>
    <property type="molecule type" value="Genomic_DNA"/>
</dbReference>
<name>A0A8J3DFV6_9BACT</name>
<evidence type="ECO:0000313" key="2">
    <source>
        <dbReference type="Proteomes" id="UP000642829"/>
    </source>
</evidence>
<proteinExistence type="predicted"/>
<evidence type="ECO:0000313" key="1">
    <source>
        <dbReference type="EMBL" id="GHC01980.1"/>
    </source>
</evidence>
<comment type="caution">
    <text evidence="1">The sequence shown here is derived from an EMBL/GenBank/DDBJ whole genome shotgun (WGS) entry which is preliminary data.</text>
</comment>
<protein>
    <submittedName>
        <fullName evidence="1">Uncharacterized protein</fullName>
    </submittedName>
</protein>
<gene>
    <name evidence="1" type="ORF">GCM10007047_18070</name>
</gene>
<dbReference type="Proteomes" id="UP000642829">
    <property type="component" value="Unassembled WGS sequence"/>
</dbReference>
<dbReference type="AlphaFoldDB" id="A0A8J3DFV6"/>
<reference evidence="1" key="2">
    <citation type="submission" date="2020-09" db="EMBL/GenBank/DDBJ databases">
        <authorList>
            <person name="Sun Q."/>
            <person name="Kim S."/>
        </authorList>
    </citation>
    <scope>NUCLEOTIDE SEQUENCE</scope>
    <source>
        <strain evidence="1">KCTC 12870</strain>
    </source>
</reference>
<organism evidence="1 2">
    <name type="scientific">Cerasicoccus arenae</name>
    <dbReference type="NCBI Taxonomy" id="424488"/>
    <lineage>
        <taxon>Bacteria</taxon>
        <taxon>Pseudomonadati</taxon>
        <taxon>Verrucomicrobiota</taxon>
        <taxon>Opitutia</taxon>
        <taxon>Puniceicoccales</taxon>
        <taxon>Cerasicoccaceae</taxon>
        <taxon>Cerasicoccus</taxon>
    </lineage>
</organism>
<keyword evidence="2" id="KW-1185">Reference proteome</keyword>